<protein>
    <submittedName>
        <fullName evidence="3">Uncharacterized protein</fullName>
    </submittedName>
</protein>
<keyword evidence="4" id="KW-1185">Reference proteome</keyword>
<dbReference type="Proteomes" id="UP001154114">
    <property type="component" value="Chromosome 22"/>
</dbReference>
<feature type="compositionally biased region" description="Polar residues" evidence="1">
    <location>
        <begin position="348"/>
        <end position="358"/>
    </location>
</feature>
<sequence length="405" mass="44710">MAASESKFRLRRIVLSVAVFISLCGPTIAEVGRRCYWCGPMAEQVHRSQRAPSCSRPFTEVTDCDPGFPYCAVVATSPPYTESRYCVKLYQDECYSLYCNSTRTWRMTCPCRGDLCNGANTEREAKAFGILPRLVAKTHNARLKRALMSKSSFISMNTNRKNQIHNTTAEETKSIPNDNNVTEEVVQNNDNQVDDATAMNAQMIETTATMVAESSDDKTEMSETNPTVEALDKTSPVMSNAVENENVVENDHGTKETSIQIDIPSVNIESSDLKTDIILMSSEATNLSNDVKASVEEVQTAMPEIKQPEETTMVETTTKAATTAIVTEEKEHKVKPSEQLPTAEALQHNDTPTTKSTEQMTMGTTVMTLAHIDTTTTEATKPRNNTAARLDAHILTLVVGIILQY</sequence>
<dbReference type="OrthoDB" id="7448016at2759"/>
<gene>
    <name evidence="3" type="ORF">CINC_LOCUS7093</name>
</gene>
<feature type="signal peptide" evidence="2">
    <location>
        <begin position="1"/>
        <end position="29"/>
    </location>
</feature>
<evidence type="ECO:0000313" key="3">
    <source>
        <dbReference type="EMBL" id="CAH0596299.1"/>
    </source>
</evidence>
<feature type="chain" id="PRO_5040392081" evidence="2">
    <location>
        <begin position="30"/>
        <end position="405"/>
    </location>
</feature>
<evidence type="ECO:0000256" key="2">
    <source>
        <dbReference type="SAM" id="SignalP"/>
    </source>
</evidence>
<proteinExistence type="predicted"/>
<name>A0A9P0FSV7_CHRIL</name>
<accession>A0A9P0FSV7</accession>
<evidence type="ECO:0000313" key="4">
    <source>
        <dbReference type="Proteomes" id="UP001154114"/>
    </source>
</evidence>
<feature type="region of interest" description="Disordered" evidence="1">
    <location>
        <begin position="330"/>
        <end position="358"/>
    </location>
</feature>
<dbReference type="AlphaFoldDB" id="A0A9P0FSV7"/>
<evidence type="ECO:0000256" key="1">
    <source>
        <dbReference type="SAM" id="MobiDB-lite"/>
    </source>
</evidence>
<organism evidence="3 4">
    <name type="scientific">Chrysodeixis includens</name>
    <name type="common">Soybean looper</name>
    <name type="synonym">Pseudoplusia includens</name>
    <dbReference type="NCBI Taxonomy" id="689277"/>
    <lineage>
        <taxon>Eukaryota</taxon>
        <taxon>Metazoa</taxon>
        <taxon>Ecdysozoa</taxon>
        <taxon>Arthropoda</taxon>
        <taxon>Hexapoda</taxon>
        <taxon>Insecta</taxon>
        <taxon>Pterygota</taxon>
        <taxon>Neoptera</taxon>
        <taxon>Endopterygota</taxon>
        <taxon>Lepidoptera</taxon>
        <taxon>Glossata</taxon>
        <taxon>Ditrysia</taxon>
        <taxon>Noctuoidea</taxon>
        <taxon>Noctuidae</taxon>
        <taxon>Plusiinae</taxon>
        <taxon>Chrysodeixis</taxon>
    </lineage>
</organism>
<keyword evidence="2" id="KW-0732">Signal</keyword>
<dbReference type="EMBL" id="LR824025">
    <property type="protein sequence ID" value="CAH0596299.1"/>
    <property type="molecule type" value="Genomic_DNA"/>
</dbReference>
<reference evidence="3" key="1">
    <citation type="submission" date="2021-12" db="EMBL/GenBank/DDBJ databases">
        <authorList>
            <person name="King R."/>
        </authorList>
    </citation>
    <scope>NUCLEOTIDE SEQUENCE</scope>
</reference>